<dbReference type="PANTHER" id="PTHR14416">
    <property type="entry name" value="PROTEIN NJMU-R1"/>
    <property type="match status" value="1"/>
</dbReference>
<sequence length="289" mass="32097">MQLKNTVARKLCKGSLLYSKGNINTIEFSGEGDSNECHASYYHCLLKQEMSRSTDQSDEKLQPYLEHWWTASTRYLGASVSTLGDNLKYLVYLALLDAELEVVCSDDQLKADIISFLDCCSLAELLSNLTVDRRTDSSPSLTDSIPVIINTSAQTAALPETVTPTVTLHIDGATCQISSHGEAKGDECNEFCEEWASALMTGDADNPEFIRQIIENYRLKAIQDMNTLKRLLRQAETDYYSLFRCSVFLGQCGNSAVLLRHATLESDSRDRGILSILHCHLQADSSKSS</sequence>
<dbReference type="GO" id="GO:0099041">
    <property type="term" value="P:vesicle tethering to Golgi"/>
    <property type="evidence" value="ECO:0007669"/>
    <property type="project" value="InterPro"/>
</dbReference>
<proteinExistence type="predicted"/>
<comment type="caution">
    <text evidence="1">The sequence shown here is derived from an EMBL/GenBank/DDBJ whole genome shotgun (WGS) entry which is preliminary data.</text>
</comment>
<dbReference type="GO" id="GO:0005802">
    <property type="term" value="C:trans-Golgi network"/>
    <property type="evidence" value="ECO:0007669"/>
    <property type="project" value="InterPro"/>
</dbReference>
<dbReference type="Proteomes" id="UP001209878">
    <property type="component" value="Unassembled WGS sequence"/>
</dbReference>
<dbReference type="Pfam" id="PF15053">
    <property type="entry name" value="Njmu-R1"/>
    <property type="match status" value="1"/>
</dbReference>
<name>A0AAD9UK18_RIDPI</name>
<dbReference type="InterPro" id="IPR028280">
    <property type="entry name" value="Njmu-R1"/>
</dbReference>
<gene>
    <name evidence="1" type="ORF">NP493_30g06069</name>
</gene>
<dbReference type="PANTHER" id="PTHR14416:SF2">
    <property type="entry name" value="PROTEIN NJMU-R1"/>
    <property type="match status" value="1"/>
</dbReference>
<organism evidence="1 2">
    <name type="scientific">Ridgeia piscesae</name>
    <name type="common">Tubeworm</name>
    <dbReference type="NCBI Taxonomy" id="27915"/>
    <lineage>
        <taxon>Eukaryota</taxon>
        <taxon>Metazoa</taxon>
        <taxon>Spiralia</taxon>
        <taxon>Lophotrochozoa</taxon>
        <taxon>Annelida</taxon>
        <taxon>Polychaeta</taxon>
        <taxon>Sedentaria</taxon>
        <taxon>Canalipalpata</taxon>
        <taxon>Sabellida</taxon>
        <taxon>Siboglinidae</taxon>
        <taxon>Ridgeia</taxon>
    </lineage>
</organism>
<accession>A0AAD9UK18</accession>
<protein>
    <submittedName>
        <fullName evidence="1">Uncharacterized protein</fullName>
    </submittedName>
</protein>
<dbReference type="EMBL" id="JAODUO010000031">
    <property type="protein sequence ID" value="KAK2192414.1"/>
    <property type="molecule type" value="Genomic_DNA"/>
</dbReference>
<evidence type="ECO:0000313" key="1">
    <source>
        <dbReference type="EMBL" id="KAK2192414.1"/>
    </source>
</evidence>
<evidence type="ECO:0000313" key="2">
    <source>
        <dbReference type="Proteomes" id="UP001209878"/>
    </source>
</evidence>
<reference evidence="1" key="1">
    <citation type="journal article" date="2023" name="Mol. Biol. Evol.">
        <title>Third-Generation Sequencing Reveals the Adaptive Role of the Epigenome in Three Deep-Sea Polychaetes.</title>
        <authorList>
            <person name="Perez M."/>
            <person name="Aroh O."/>
            <person name="Sun Y."/>
            <person name="Lan Y."/>
            <person name="Juniper S.K."/>
            <person name="Young C.R."/>
            <person name="Angers B."/>
            <person name="Qian P.Y."/>
        </authorList>
    </citation>
    <scope>NUCLEOTIDE SEQUENCE</scope>
    <source>
        <strain evidence="1">R07B-5</strain>
    </source>
</reference>
<keyword evidence="2" id="KW-1185">Reference proteome</keyword>
<dbReference type="AlphaFoldDB" id="A0AAD9UK18"/>